<proteinExistence type="predicted"/>
<name>A0AAD6MF23_9ROSI</name>
<comment type="caution">
    <text evidence="2">The sequence shown here is derived from an EMBL/GenBank/DDBJ whole genome shotgun (WGS) entry which is preliminary data.</text>
</comment>
<accession>A0AAD6MF23</accession>
<reference evidence="2" key="1">
    <citation type="journal article" date="2023" name="Mol. Ecol. Resour.">
        <title>Chromosome-level genome assembly of a triploid poplar Populus alba 'Berolinensis'.</title>
        <authorList>
            <person name="Chen S."/>
            <person name="Yu Y."/>
            <person name="Wang X."/>
            <person name="Wang S."/>
            <person name="Zhang T."/>
            <person name="Zhou Y."/>
            <person name="He R."/>
            <person name="Meng N."/>
            <person name="Wang Y."/>
            <person name="Liu W."/>
            <person name="Liu Z."/>
            <person name="Liu J."/>
            <person name="Guo Q."/>
            <person name="Huang H."/>
            <person name="Sederoff R.R."/>
            <person name="Wang G."/>
            <person name="Qu G."/>
            <person name="Chen S."/>
        </authorList>
    </citation>
    <scope>NUCLEOTIDE SEQUENCE</scope>
    <source>
        <strain evidence="2">SC-2020</strain>
    </source>
</reference>
<keyword evidence="3" id="KW-1185">Reference proteome</keyword>
<organism evidence="2 3">
    <name type="scientific">Populus alba x Populus x berolinensis</name>
    <dbReference type="NCBI Taxonomy" id="444605"/>
    <lineage>
        <taxon>Eukaryota</taxon>
        <taxon>Viridiplantae</taxon>
        <taxon>Streptophyta</taxon>
        <taxon>Embryophyta</taxon>
        <taxon>Tracheophyta</taxon>
        <taxon>Spermatophyta</taxon>
        <taxon>Magnoliopsida</taxon>
        <taxon>eudicotyledons</taxon>
        <taxon>Gunneridae</taxon>
        <taxon>Pentapetalae</taxon>
        <taxon>rosids</taxon>
        <taxon>fabids</taxon>
        <taxon>Malpighiales</taxon>
        <taxon>Salicaceae</taxon>
        <taxon>Saliceae</taxon>
        <taxon>Populus</taxon>
    </lineage>
</organism>
<feature type="signal peptide" evidence="1">
    <location>
        <begin position="1"/>
        <end position="19"/>
    </location>
</feature>
<evidence type="ECO:0000313" key="3">
    <source>
        <dbReference type="Proteomes" id="UP001164929"/>
    </source>
</evidence>
<sequence length="111" mass="12499">MMLFGSIAGLLSKNLLAVASYLELVNTLLENSRKTEEKDLSYSPICLGRSCILTSEDCFEASMKREKFPDKGYLNLLPYEFPQKVMSRLIAHKAREYSGTYKLSGGDYVSN</sequence>
<protein>
    <submittedName>
        <fullName evidence="2">Uncharacterized protein</fullName>
    </submittedName>
</protein>
<dbReference type="Proteomes" id="UP001164929">
    <property type="component" value="Chromosome 9"/>
</dbReference>
<evidence type="ECO:0000313" key="2">
    <source>
        <dbReference type="EMBL" id="KAJ6983969.1"/>
    </source>
</evidence>
<dbReference type="AlphaFoldDB" id="A0AAD6MF23"/>
<dbReference type="EMBL" id="JAQIZT010000009">
    <property type="protein sequence ID" value="KAJ6983969.1"/>
    <property type="molecule type" value="Genomic_DNA"/>
</dbReference>
<gene>
    <name evidence="2" type="ORF">NC653_022252</name>
</gene>
<feature type="chain" id="PRO_5041969562" evidence="1">
    <location>
        <begin position="20"/>
        <end position="111"/>
    </location>
</feature>
<evidence type="ECO:0000256" key="1">
    <source>
        <dbReference type="SAM" id="SignalP"/>
    </source>
</evidence>
<keyword evidence="1" id="KW-0732">Signal</keyword>